<name>A0ABR2GSV9_9EUKA</name>
<dbReference type="EMBL" id="JAPFFF010000064">
    <property type="protein sequence ID" value="KAK8836652.1"/>
    <property type="molecule type" value="Genomic_DNA"/>
</dbReference>
<comment type="caution">
    <text evidence="2">The sequence shown here is derived from an EMBL/GenBank/DDBJ whole genome shotgun (WGS) entry which is preliminary data.</text>
</comment>
<protein>
    <submittedName>
        <fullName evidence="2">Uncharacterized protein</fullName>
    </submittedName>
</protein>
<organism evidence="2 3">
    <name type="scientific">Tritrichomonas musculus</name>
    <dbReference type="NCBI Taxonomy" id="1915356"/>
    <lineage>
        <taxon>Eukaryota</taxon>
        <taxon>Metamonada</taxon>
        <taxon>Parabasalia</taxon>
        <taxon>Tritrichomonadida</taxon>
        <taxon>Tritrichomonadidae</taxon>
        <taxon>Tritrichomonas</taxon>
    </lineage>
</organism>
<sequence length="178" mass="20884">MSIKKFFLKPLTTRDNGTSVSGGKTGTITGQKLAQEAELLENSKSIITEQQQTSNNIPVENTEEEESIEEKYRALMEKKEEKRKKYNAYMREYMAKRKKEQKERENKVQIQFNNTAQLYNVEDIKNLLFSYINLFIEIVRNYIDRIPENSLEEINKAFTSNDFVSYGYIIQDVVKTLL</sequence>
<keyword evidence="1" id="KW-0175">Coiled coil</keyword>
<keyword evidence="3" id="KW-1185">Reference proteome</keyword>
<evidence type="ECO:0000313" key="3">
    <source>
        <dbReference type="Proteomes" id="UP001470230"/>
    </source>
</evidence>
<proteinExistence type="predicted"/>
<dbReference type="Proteomes" id="UP001470230">
    <property type="component" value="Unassembled WGS sequence"/>
</dbReference>
<feature type="coiled-coil region" evidence="1">
    <location>
        <begin position="61"/>
        <end position="96"/>
    </location>
</feature>
<evidence type="ECO:0000313" key="2">
    <source>
        <dbReference type="EMBL" id="KAK8836652.1"/>
    </source>
</evidence>
<gene>
    <name evidence="2" type="ORF">M9Y10_037588</name>
</gene>
<reference evidence="2 3" key="1">
    <citation type="submission" date="2024-04" db="EMBL/GenBank/DDBJ databases">
        <title>Tritrichomonas musculus Genome.</title>
        <authorList>
            <person name="Alves-Ferreira E."/>
            <person name="Grigg M."/>
            <person name="Lorenzi H."/>
            <person name="Galac M."/>
        </authorList>
    </citation>
    <scope>NUCLEOTIDE SEQUENCE [LARGE SCALE GENOMIC DNA]</scope>
    <source>
        <strain evidence="2 3">EAF2021</strain>
    </source>
</reference>
<evidence type="ECO:0000256" key="1">
    <source>
        <dbReference type="SAM" id="Coils"/>
    </source>
</evidence>
<accession>A0ABR2GSV9</accession>